<organism evidence="7 8">
    <name type="scientific">Antricoccus suffuscus</name>
    <dbReference type="NCBI Taxonomy" id="1629062"/>
    <lineage>
        <taxon>Bacteria</taxon>
        <taxon>Bacillati</taxon>
        <taxon>Actinomycetota</taxon>
        <taxon>Actinomycetes</taxon>
        <taxon>Geodermatophilales</taxon>
        <taxon>Antricoccaceae</taxon>
        <taxon>Antricoccus</taxon>
    </lineage>
</organism>
<dbReference type="Pfam" id="PF00440">
    <property type="entry name" value="TetR_N"/>
    <property type="match status" value="1"/>
</dbReference>
<evidence type="ECO:0000313" key="8">
    <source>
        <dbReference type="Proteomes" id="UP000237752"/>
    </source>
</evidence>
<dbReference type="Proteomes" id="UP000237752">
    <property type="component" value="Unassembled WGS sequence"/>
</dbReference>
<evidence type="ECO:0000256" key="5">
    <source>
        <dbReference type="SAM" id="MobiDB-lite"/>
    </source>
</evidence>
<accession>A0A2T0ZZM4</accession>
<dbReference type="SUPFAM" id="SSF46689">
    <property type="entry name" value="Homeodomain-like"/>
    <property type="match status" value="1"/>
</dbReference>
<keyword evidence="8" id="KW-1185">Reference proteome</keyword>
<reference evidence="7 8" key="1">
    <citation type="submission" date="2018-03" db="EMBL/GenBank/DDBJ databases">
        <title>Genomic Encyclopedia of Archaeal and Bacterial Type Strains, Phase II (KMG-II): from individual species to whole genera.</title>
        <authorList>
            <person name="Goeker M."/>
        </authorList>
    </citation>
    <scope>NUCLEOTIDE SEQUENCE [LARGE SCALE GENOMIC DNA]</scope>
    <source>
        <strain evidence="7 8">DSM 100065</strain>
    </source>
</reference>
<name>A0A2T0ZZM4_9ACTN</name>
<evidence type="ECO:0000256" key="1">
    <source>
        <dbReference type="ARBA" id="ARBA00023015"/>
    </source>
</evidence>
<dbReference type="RefSeq" id="WP_106349179.1">
    <property type="nucleotide sequence ID" value="NZ_PVUE01000008.1"/>
</dbReference>
<dbReference type="OrthoDB" id="5112469at2"/>
<dbReference type="InterPro" id="IPR036271">
    <property type="entry name" value="Tet_transcr_reg_TetR-rel_C_sf"/>
</dbReference>
<dbReference type="Gene3D" id="1.10.357.10">
    <property type="entry name" value="Tetracycline Repressor, domain 2"/>
    <property type="match status" value="1"/>
</dbReference>
<evidence type="ECO:0000259" key="6">
    <source>
        <dbReference type="PROSITE" id="PS50977"/>
    </source>
</evidence>
<dbReference type="PROSITE" id="PS50977">
    <property type="entry name" value="HTH_TETR_2"/>
    <property type="match status" value="1"/>
</dbReference>
<evidence type="ECO:0000256" key="3">
    <source>
        <dbReference type="ARBA" id="ARBA00023163"/>
    </source>
</evidence>
<keyword evidence="3" id="KW-0804">Transcription</keyword>
<feature type="domain" description="HTH tetR-type" evidence="6">
    <location>
        <begin position="21"/>
        <end position="81"/>
    </location>
</feature>
<dbReference type="Gene3D" id="1.10.10.60">
    <property type="entry name" value="Homeodomain-like"/>
    <property type="match status" value="1"/>
</dbReference>
<proteinExistence type="predicted"/>
<protein>
    <submittedName>
        <fullName evidence="7">TetR family transcriptional regulator</fullName>
    </submittedName>
</protein>
<dbReference type="PANTHER" id="PTHR30055:SF234">
    <property type="entry name" value="HTH-TYPE TRANSCRIPTIONAL REGULATOR BETI"/>
    <property type="match status" value="1"/>
</dbReference>
<keyword evidence="2 4" id="KW-0238">DNA-binding</keyword>
<evidence type="ECO:0000313" key="7">
    <source>
        <dbReference type="EMBL" id="PRZ41803.1"/>
    </source>
</evidence>
<comment type="caution">
    <text evidence="7">The sequence shown here is derived from an EMBL/GenBank/DDBJ whole genome shotgun (WGS) entry which is preliminary data.</text>
</comment>
<evidence type="ECO:0000256" key="4">
    <source>
        <dbReference type="PROSITE-ProRule" id="PRU00335"/>
    </source>
</evidence>
<dbReference type="GO" id="GO:0000976">
    <property type="term" value="F:transcription cis-regulatory region binding"/>
    <property type="evidence" value="ECO:0007669"/>
    <property type="project" value="TreeGrafter"/>
</dbReference>
<dbReference type="InterPro" id="IPR050109">
    <property type="entry name" value="HTH-type_TetR-like_transc_reg"/>
</dbReference>
<gene>
    <name evidence="7" type="ORF">CLV47_108162</name>
</gene>
<dbReference type="SUPFAM" id="SSF48498">
    <property type="entry name" value="Tetracyclin repressor-like, C-terminal domain"/>
    <property type="match status" value="1"/>
</dbReference>
<keyword evidence="1" id="KW-0805">Transcription regulation</keyword>
<dbReference type="GO" id="GO:0003700">
    <property type="term" value="F:DNA-binding transcription factor activity"/>
    <property type="evidence" value="ECO:0007669"/>
    <property type="project" value="TreeGrafter"/>
</dbReference>
<sequence length="211" mass="23841">MPRGRPARKNTPTPPVTERGAKTRARLVSAAREVFETEGFINARIASIARAAKVAYGTFYSHFPSKEAIFMEVASELFEEMFREDPAAEHQDPAKSPRERLERSNRIYYENYKRNAALMAIIEQVEQIDPDFRELRNGHRRINAARSSAAIEHWQEQGLVSTKIDPWIAAFAIASMVDRTLTLQFVVGEDIDDNEVLHTLNELTIGALGIA</sequence>
<dbReference type="EMBL" id="PVUE01000008">
    <property type="protein sequence ID" value="PRZ41803.1"/>
    <property type="molecule type" value="Genomic_DNA"/>
</dbReference>
<feature type="region of interest" description="Disordered" evidence="5">
    <location>
        <begin position="1"/>
        <end position="21"/>
    </location>
</feature>
<dbReference type="InterPro" id="IPR009057">
    <property type="entry name" value="Homeodomain-like_sf"/>
</dbReference>
<evidence type="ECO:0000256" key="2">
    <source>
        <dbReference type="ARBA" id="ARBA00023125"/>
    </source>
</evidence>
<dbReference type="PRINTS" id="PR00455">
    <property type="entry name" value="HTHTETR"/>
</dbReference>
<feature type="DNA-binding region" description="H-T-H motif" evidence="4">
    <location>
        <begin position="44"/>
        <end position="63"/>
    </location>
</feature>
<dbReference type="AlphaFoldDB" id="A0A2T0ZZM4"/>
<dbReference type="InterPro" id="IPR001647">
    <property type="entry name" value="HTH_TetR"/>
</dbReference>
<dbReference type="PANTHER" id="PTHR30055">
    <property type="entry name" value="HTH-TYPE TRANSCRIPTIONAL REGULATOR RUTR"/>
    <property type="match status" value="1"/>
</dbReference>